<dbReference type="AlphaFoldDB" id="A0A1H5P8B1"/>
<feature type="binding site" evidence="4">
    <location>
        <position position="293"/>
    </location>
    <ligand>
        <name>1D-myo-inositol 2-(L-cysteinylamino)-2-deoxy-alpha-D-glucopyranoside</name>
        <dbReference type="ChEBI" id="CHEBI:58887"/>
    </ligand>
</feature>
<dbReference type="GO" id="GO:0008999">
    <property type="term" value="F:protein-N-terminal-alanine acetyltransferase activity"/>
    <property type="evidence" value="ECO:0007669"/>
    <property type="project" value="TreeGrafter"/>
</dbReference>
<dbReference type="SUPFAM" id="SSF55729">
    <property type="entry name" value="Acyl-CoA N-acyltransferases (Nat)"/>
    <property type="match status" value="1"/>
</dbReference>
<evidence type="ECO:0000313" key="7">
    <source>
        <dbReference type="EMBL" id="SEF10095.1"/>
    </source>
</evidence>
<feature type="binding site" evidence="4">
    <location>
        <begin position="80"/>
        <end position="82"/>
    </location>
    <ligand>
        <name>acetyl-CoA</name>
        <dbReference type="ChEBI" id="CHEBI:57288"/>
        <label>1</label>
    </ligand>
</feature>
<proteinExistence type="inferred from homology"/>
<keyword evidence="3 4" id="KW-0012">Acyltransferase</keyword>
<dbReference type="GO" id="GO:0010125">
    <property type="term" value="P:mycothiol biosynthetic process"/>
    <property type="evidence" value="ECO:0007669"/>
    <property type="project" value="UniProtKB-UniRule"/>
</dbReference>
<sequence length="322" mass="33542">MATTFTPAELAQVTALAERARAADGVAPFSDDLFPAARSGATIAALTVPTGAGAGEPAGTGELAGAAYAARQGDRQAAELVIDPARRGQGLGGGLLADLLGAVSGELWLWSHGDHPAAAALARRHGLVRARELLQLRRRIAPGELPEPVLPDGVRLRPFVVGQDEAAWLEVNNAAFDWHPEQGGQTLDDIAAAEAASDFDPAGFLLAVDADDRVLGFHWTKVHPHDPNPGRDMLSRRGPESSGPGGGVDAPLGEVYVLGVAPSAHGRGLGGALTIAGLRHLADVAGVRTVTLYVEGDNTAAVRLYEREGFTRHAIDVAYRRD</sequence>
<evidence type="ECO:0000256" key="4">
    <source>
        <dbReference type="HAMAP-Rule" id="MF_01698"/>
    </source>
</evidence>
<feature type="binding site" evidence="4">
    <location>
        <begin position="258"/>
        <end position="260"/>
    </location>
    <ligand>
        <name>acetyl-CoA</name>
        <dbReference type="ChEBI" id="CHEBI:57288"/>
        <label>2</label>
    </ligand>
</feature>
<organism evidence="7 8">
    <name type="scientific">Jiangella alba</name>
    <dbReference type="NCBI Taxonomy" id="561176"/>
    <lineage>
        <taxon>Bacteria</taxon>
        <taxon>Bacillati</taxon>
        <taxon>Actinomycetota</taxon>
        <taxon>Actinomycetes</taxon>
        <taxon>Jiangellales</taxon>
        <taxon>Jiangellaceae</taxon>
        <taxon>Jiangella</taxon>
    </lineage>
</organism>
<feature type="binding site" evidence="4">
    <location>
        <begin position="298"/>
        <end position="303"/>
    </location>
    <ligand>
        <name>acetyl-CoA</name>
        <dbReference type="ChEBI" id="CHEBI:57288"/>
        <label>2</label>
    </ligand>
</feature>
<protein>
    <recommendedName>
        <fullName evidence="4">Mycothiol acetyltransferase</fullName>
        <shortName evidence="4">MSH acetyltransferase</shortName>
        <ecNumber evidence="4">2.3.1.189</ecNumber>
    </recommendedName>
    <alternativeName>
        <fullName evidence="4">Mycothiol synthase</fullName>
    </alternativeName>
</protein>
<dbReference type="PANTHER" id="PTHR43617:SF31">
    <property type="entry name" value="MYCOTHIOL ACETYLTRANSFERASE"/>
    <property type="match status" value="1"/>
</dbReference>
<name>A0A1H5P8B1_9ACTN</name>
<dbReference type="OrthoDB" id="3208058at2"/>
<dbReference type="Proteomes" id="UP000181980">
    <property type="component" value="Unassembled WGS sequence"/>
</dbReference>
<feature type="region of interest" description="Disordered" evidence="5">
    <location>
        <begin position="225"/>
        <end position="248"/>
    </location>
</feature>
<dbReference type="HAMAP" id="MF_01698">
    <property type="entry name" value="MshD"/>
    <property type="match status" value="1"/>
</dbReference>
<reference evidence="8" key="1">
    <citation type="submission" date="2016-10" db="EMBL/GenBank/DDBJ databases">
        <authorList>
            <person name="Varghese N."/>
            <person name="Submissions S."/>
        </authorList>
    </citation>
    <scope>NUCLEOTIDE SEQUENCE [LARGE SCALE GENOMIC DNA]</scope>
    <source>
        <strain evidence="8">DSM 45237</strain>
    </source>
</reference>
<evidence type="ECO:0000256" key="5">
    <source>
        <dbReference type="SAM" id="MobiDB-lite"/>
    </source>
</evidence>
<dbReference type="NCBIfam" id="TIGR03448">
    <property type="entry name" value="mycothiol_MshD"/>
    <property type="match status" value="1"/>
</dbReference>
<evidence type="ECO:0000313" key="8">
    <source>
        <dbReference type="Proteomes" id="UP000181980"/>
    </source>
</evidence>
<evidence type="ECO:0000259" key="6">
    <source>
        <dbReference type="PROSITE" id="PS51186"/>
    </source>
</evidence>
<dbReference type="InterPro" id="IPR050276">
    <property type="entry name" value="MshD_Acetyltransferase"/>
</dbReference>
<gene>
    <name evidence="4" type="primary">mshD</name>
    <name evidence="7" type="ORF">SAMN04488561_3894</name>
</gene>
<comment type="similarity">
    <text evidence="4">Belongs to the acetyltransferase family. MshD subfamily.</text>
</comment>
<dbReference type="Gene3D" id="3.40.630.30">
    <property type="match status" value="1"/>
</dbReference>
<feature type="binding site" evidence="4">
    <location>
        <position position="181"/>
    </location>
    <ligand>
        <name>1D-myo-inositol 2-(L-cysteinylamino)-2-deoxy-alpha-D-glucopyranoside</name>
        <dbReference type="ChEBI" id="CHEBI:58887"/>
    </ligand>
</feature>
<feature type="binding site" evidence="4">
    <location>
        <position position="254"/>
    </location>
    <ligand>
        <name>1D-myo-inositol 2-(L-cysteinylamino)-2-deoxy-alpha-D-glucopyranoside</name>
        <dbReference type="ChEBI" id="CHEBI:58887"/>
    </ligand>
</feature>
<dbReference type="InterPro" id="IPR000182">
    <property type="entry name" value="GNAT_dom"/>
</dbReference>
<dbReference type="InterPro" id="IPR016181">
    <property type="entry name" value="Acyl_CoA_acyltransferase"/>
</dbReference>
<comment type="catalytic activity">
    <reaction evidence="4">
        <text>1D-myo-inositol 2-(L-cysteinylamino)-2-deoxy-alpha-D-glucopyranoside + acetyl-CoA = mycothiol + CoA + H(+)</text>
        <dbReference type="Rhea" id="RHEA:26172"/>
        <dbReference type="ChEBI" id="CHEBI:15378"/>
        <dbReference type="ChEBI" id="CHEBI:16768"/>
        <dbReference type="ChEBI" id="CHEBI:57287"/>
        <dbReference type="ChEBI" id="CHEBI:57288"/>
        <dbReference type="ChEBI" id="CHEBI:58887"/>
        <dbReference type="EC" id="2.3.1.189"/>
    </reaction>
</comment>
<dbReference type="Pfam" id="PF00583">
    <property type="entry name" value="Acetyltransf_1"/>
    <property type="match status" value="1"/>
</dbReference>
<keyword evidence="2 4" id="KW-0677">Repeat</keyword>
<evidence type="ECO:0000256" key="2">
    <source>
        <dbReference type="ARBA" id="ARBA00022737"/>
    </source>
</evidence>
<dbReference type="RefSeq" id="WP_069109692.1">
    <property type="nucleotide sequence ID" value="NZ_FNUC01000004.1"/>
</dbReference>
<comment type="subunit">
    <text evidence="4">Monomer.</text>
</comment>
<comment type="function">
    <text evidence="4">Catalyzes the transfer of acetyl from acetyl-CoA to desacetylmycothiol (Cys-GlcN-Ins) to form mycothiol.</text>
</comment>
<feature type="binding site" evidence="4">
    <location>
        <position position="31"/>
    </location>
    <ligand>
        <name>1D-myo-inositol 2-(L-cysteinylamino)-2-deoxy-alpha-D-glucopyranoside</name>
        <dbReference type="ChEBI" id="CHEBI:58887"/>
    </ligand>
</feature>
<comment type="caution">
    <text evidence="4">Lacks conserved residue(s) required for the propagation of feature annotation.</text>
</comment>
<keyword evidence="8" id="KW-1185">Reference proteome</keyword>
<dbReference type="PANTHER" id="PTHR43617">
    <property type="entry name" value="L-AMINO ACID N-ACETYLTRANSFERASE"/>
    <property type="match status" value="1"/>
</dbReference>
<feature type="binding site" evidence="4">
    <location>
        <position position="221"/>
    </location>
    <ligand>
        <name>1D-myo-inositol 2-(L-cysteinylamino)-2-deoxy-alpha-D-glucopyranoside</name>
        <dbReference type="ChEBI" id="CHEBI:58887"/>
    </ligand>
</feature>
<dbReference type="STRING" id="561176.SAMN04488561_3894"/>
<accession>A0A1H5P8B1</accession>
<dbReference type="EC" id="2.3.1.189" evidence="4"/>
<dbReference type="InterPro" id="IPR017813">
    <property type="entry name" value="Mycothiol_AcTrfase"/>
</dbReference>
<evidence type="ECO:0000256" key="3">
    <source>
        <dbReference type="ARBA" id="ARBA00023315"/>
    </source>
</evidence>
<keyword evidence="1 4" id="KW-0808">Transferase</keyword>
<evidence type="ECO:0000256" key="1">
    <source>
        <dbReference type="ARBA" id="ARBA00022679"/>
    </source>
</evidence>
<dbReference type="EMBL" id="FNUC01000004">
    <property type="protein sequence ID" value="SEF10095.1"/>
    <property type="molecule type" value="Genomic_DNA"/>
</dbReference>
<dbReference type="GO" id="GO:0035447">
    <property type="term" value="F:mycothiol synthase activity"/>
    <property type="evidence" value="ECO:0007669"/>
    <property type="project" value="UniProtKB-UniRule"/>
</dbReference>
<feature type="domain" description="N-acetyltransferase" evidence="6">
    <location>
        <begin position="154"/>
        <end position="322"/>
    </location>
</feature>
<dbReference type="PIRSF" id="PIRSF021524">
    <property type="entry name" value="MSH_acetyltransferase"/>
    <property type="match status" value="1"/>
</dbReference>
<dbReference type="PROSITE" id="PS51186">
    <property type="entry name" value="GNAT"/>
    <property type="match status" value="1"/>
</dbReference>
<feature type="compositionally biased region" description="Basic and acidic residues" evidence="5">
    <location>
        <begin position="225"/>
        <end position="239"/>
    </location>
</feature>